<evidence type="ECO:0000256" key="4">
    <source>
        <dbReference type="ARBA" id="ARBA00022993"/>
    </source>
</evidence>
<accession>A0A1M5DPX5</accession>
<dbReference type="PROSITE" id="PS51219">
    <property type="entry name" value="DPCK"/>
    <property type="match status" value="1"/>
</dbReference>
<dbReference type="RefSeq" id="WP_084076456.1">
    <property type="nucleotide sequence ID" value="NZ_FQVB01000024.1"/>
</dbReference>
<evidence type="ECO:0000256" key="6">
    <source>
        <dbReference type="NCBIfam" id="TIGR00152"/>
    </source>
</evidence>
<comment type="similarity">
    <text evidence="1 5">Belongs to the CoaE family.</text>
</comment>
<dbReference type="CDD" id="cd02022">
    <property type="entry name" value="DPCK"/>
    <property type="match status" value="1"/>
</dbReference>
<dbReference type="GO" id="GO:0004140">
    <property type="term" value="F:dephospho-CoA kinase activity"/>
    <property type="evidence" value="ECO:0007669"/>
    <property type="project" value="UniProtKB-UniRule"/>
</dbReference>
<proteinExistence type="inferred from homology"/>
<evidence type="ECO:0000256" key="2">
    <source>
        <dbReference type="ARBA" id="ARBA00022741"/>
    </source>
</evidence>
<dbReference type="SUPFAM" id="SSF52540">
    <property type="entry name" value="P-loop containing nucleoside triphosphate hydrolases"/>
    <property type="match status" value="1"/>
</dbReference>
<sequence>MPERKSSDDSRVGNDTGRVRHLRARRIALTGGIASGKSTVARMLEAKGARVLDADRAARRAVEPGKPAWRRLREFLPADYFLSDSGELDRRRLRRAILEDDDLRRRVNEAIHPHVLQEMEEAWDRSVQADPHRPVLFDIPLLYEAGLESSFDCVLLVYAHPEVQIRRLCARDGVTREEAEKTLRIQLPIQHKKAWADLVIDNSHDLENTRRQVDEVWRKLTTGFPEKRMIHGDPTQA</sequence>
<evidence type="ECO:0000313" key="7">
    <source>
        <dbReference type="EMBL" id="SHF69023.1"/>
    </source>
</evidence>
<keyword evidence="8" id="KW-1185">Reference proteome</keyword>
<comment type="catalytic activity">
    <reaction evidence="5">
        <text>3'-dephospho-CoA + ATP = ADP + CoA + H(+)</text>
        <dbReference type="Rhea" id="RHEA:18245"/>
        <dbReference type="ChEBI" id="CHEBI:15378"/>
        <dbReference type="ChEBI" id="CHEBI:30616"/>
        <dbReference type="ChEBI" id="CHEBI:57287"/>
        <dbReference type="ChEBI" id="CHEBI:57328"/>
        <dbReference type="ChEBI" id="CHEBI:456216"/>
        <dbReference type="EC" id="2.7.1.24"/>
    </reaction>
</comment>
<gene>
    <name evidence="5" type="primary">coaE</name>
    <name evidence="7" type="ORF">SAMN02745206_02488</name>
</gene>
<evidence type="ECO:0000256" key="5">
    <source>
        <dbReference type="HAMAP-Rule" id="MF_00376"/>
    </source>
</evidence>
<keyword evidence="3 5" id="KW-0067">ATP-binding</keyword>
<dbReference type="HAMAP" id="MF_00376">
    <property type="entry name" value="Dephospho_CoA_kinase"/>
    <property type="match status" value="1"/>
</dbReference>
<dbReference type="PANTHER" id="PTHR10695:SF46">
    <property type="entry name" value="BIFUNCTIONAL COENZYME A SYNTHASE-RELATED"/>
    <property type="match status" value="1"/>
</dbReference>
<dbReference type="UniPathway" id="UPA00241">
    <property type="reaction ID" value="UER00356"/>
</dbReference>
<keyword evidence="5" id="KW-0963">Cytoplasm</keyword>
<dbReference type="STRING" id="1121391.SAMN02745206_02488"/>
<dbReference type="PANTHER" id="PTHR10695">
    <property type="entry name" value="DEPHOSPHO-COA KINASE-RELATED"/>
    <property type="match status" value="1"/>
</dbReference>
<dbReference type="EC" id="2.7.1.24" evidence="5 6"/>
<reference evidence="8" key="1">
    <citation type="submission" date="2016-11" db="EMBL/GenBank/DDBJ databases">
        <authorList>
            <person name="Varghese N."/>
            <person name="Submissions S."/>
        </authorList>
    </citation>
    <scope>NUCLEOTIDE SEQUENCE [LARGE SCALE GENOMIC DNA]</scope>
    <source>
        <strain evidence="8">DSM 9756</strain>
    </source>
</reference>
<name>A0A1M5DPX5_9BACT</name>
<dbReference type="NCBIfam" id="TIGR00152">
    <property type="entry name" value="dephospho-CoA kinase"/>
    <property type="match status" value="1"/>
</dbReference>
<dbReference type="GO" id="GO:0015937">
    <property type="term" value="P:coenzyme A biosynthetic process"/>
    <property type="evidence" value="ECO:0007669"/>
    <property type="project" value="UniProtKB-UniRule"/>
</dbReference>
<keyword evidence="5 7" id="KW-0418">Kinase</keyword>
<comment type="pathway">
    <text evidence="5">Cofactor biosynthesis; coenzyme A biosynthesis; CoA from (R)-pantothenate: step 5/5.</text>
</comment>
<keyword evidence="2 5" id="KW-0547">Nucleotide-binding</keyword>
<dbReference type="Gene3D" id="3.40.50.300">
    <property type="entry name" value="P-loop containing nucleotide triphosphate hydrolases"/>
    <property type="match status" value="1"/>
</dbReference>
<dbReference type="Proteomes" id="UP000184076">
    <property type="component" value="Unassembled WGS sequence"/>
</dbReference>
<dbReference type="Pfam" id="PF01121">
    <property type="entry name" value="CoaE"/>
    <property type="match status" value="1"/>
</dbReference>
<evidence type="ECO:0000313" key="8">
    <source>
        <dbReference type="Proteomes" id="UP000184076"/>
    </source>
</evidence>
<evidence type="ECO:0000256" key="1">
    <source>
        <dbReference type="ARBA" id="ARBA00009018"/>
    </source>
</evidence>
<feature type="binding site" evidence="5">
    <location>
        <begin position="34"/>
        <end position="39"/>
    </location>
    <ligand>
        <name>ATP</name>
        <dbReference type="ChEBI" id="CHEBI:30616"/>
    </ligand>
</feature>
<comment type="subcellular location">
    <subcellularLocation>
        <location evidence="5">Cytoplasm</location>
    </subcellularLocation>
</comment>
<protein>
    <recommendedName>
        <fullName evidence="5 6">Dephospho-CoA kinase</fullName>
        <ecNumber evidence="5 6">2.7.1.24</ecNumber>
    </recommendedName>
    <alternativeName>
        <fullName evidence="5">Dephosphocoenzyme A kinase</fullName>
    </alternativeName>
</protein>
<dbReference type="GO" id="GO:0005737">
    <property type="term" value="C:cytoplasm"/>
    <property type="evidence" value="ECO:0007669"/>
    <property type="project" value="UniProtKB-SubCell"/>
</dbReference>
<dbReference type="GO" id="GO:0005524">
    <property type="term" value="F:ATP binding"/>
    <property type="evidence" value="ECO:0007669"/>
    <property type="project" value="UniProtKB-UniRule"/>
</dbReference>
<evidence type="ECO:0000256" key="3">
    <source>
        <dbReference type="ARBA" id="ARBA00022840"/>
    </source>
</evidence>
<dbReference type="AlphaFoldDB" id="A0A1M5DPX5"/>
<organism evidence="7 8">
    <name type="scientific">Desulfacinum infernum DSM 9756</name>
    <dbReference type="NCBI Taxonomy" id="1121391"/>
    <lineage>
        <taxon>Bacteria</taxon>
        <taxon>Pseudomonadati</taxon>
        <taxon>Thermodesulfobacteriota</taxon>
        <taxon>Syntrophobacteria</taxon>
        <taxon>Syntrophobacterales</taxon>
        <taxon>Syntrophobacteraceae</taxon>
        <taxon>Desulfacinum</taxon>
    </lineage>
</organism>
<keyword evidence="4 5" id="KW-0173">Coenzyme A biosynthesis</keyword>
<dbReference type="InterPro" id="IPR027417">
    <property type="entry name" value="P-loop_NTPase"/>
</dbReference>
<keyword evidence="5" id="KW-0808">Transferase</keyword>
<dbReference type="InterPro" id="IPR001977">
    <property type="entry name" value="Depp_CoAkinase"/>
</dbReference>
<dbReference type="EMBL" id="FQVB01000024">
    <property type="protein sequence ID" value="SHF69023.1"/>
    <property type="molecule type" value="Genomic_DNA"/>
</dbReference>
<comment type="function">
    <text evidence="5">Catalyzes the phosphorylation of the 3'-hydroxyl group of dephosphocoenzyme A to form coenzyme A.</text>
</comment>
<dbReference type="OrthoDB" id="9812943at2"/>